<evidence type="ECO:0000313" key="2">
    <source>
        <dbReference type="Proteomes" id="UP000306402"/>
    </source>
</evidence>
<protein>
    <submittedName>
        <fullName evidence="1">Potassium-transporting ATPase subunit F</fullName>
    </submittedName>
</protein>
<name>A0A5R9L5Z6_9BACT</name>
<dbReference type="GO" id="GO:0008556">
    <property type="term" value="F:P-type potassium transmembrane transporter activity"/>
    <property type="evidence" value="ECO:0007669"/>
    <property type="project" value="InterPro"/>
</dbReference>
<proteinExistence type="predicted"/>
<keyword evidence="2" id="KW-1185">Reference proteome</keyword>
<dbReference type="EMBL" id="VCEJ01000002">
    <property type="protein sequence ID" value="TLV04002.1"/>
    <property type="molecule type" value="Genomic_DNA"/>
</dbReference>
<dbReference type="Proteomes" id="UP000306402">
    <property type="component" value="Unassembled WGS sequence"/>
</dbReference>
<sequence length="25" mass="2827">MAALFIVSIGVFGYMCYVLVKPEKF</sequence>
<dbReference type="Pfam" id="PF09604">
    <property type="entry name" value="Potass_KdpF"/>
    <property type="match status" value="1"/>
</dbReference>
<dbReference type="GO" id="GO:0005886">
    <property type="term" value="C:plasma membrane"/>
    <property type="evidence" value="ECO:0007669"/>
    <property type="project" value="InterPro"/>
</dbReference>
<reference evidence="1 2" key="1">
    <citation type="submission" date="2019-05" db="EMBL/GenBank/DDBJ databases">
        <authorList>
            <person name="Qu J.-H."/>
        </authorList>
    </citation>
    <scope>NUCLEOTIDE SEQUENCE [LARGE SCALE GENOMIC DNA]</scope>
    <source>
        <strain evidence="1 2">T17</strain>
    </source>
</reference>
<evidence type="ECO:0000313" key="1">
    <source>
        <dbReference type="EMBL" id="TLV04002.1"/>
    </source>
</evidence>
<accession>A0A5R9L5Z6</accession>
<organism evidence="1 2">
    <name type="scientific">Dyadobacter luticola</name>
    <dbReference type="NCBI Taxonomy" id="1979387"/>
    <lineage>
        <taxon>Bacteria</taxon>
        <taxon>Pseudomonadati</taxon>
        <taxon>Bacteroidota</taxon>
        <taxon>Cytophagia</taxon>
        <taxon>Cytophagales</taxon>
        <taxon>Spirosomataceae</taxon>
        <taxon>Dyadobacter</taxon>
    </lineage>
</organism>
<dbReference type="InterPro" id="IPR011726">
    <property type="entry name" value="KdpF"/>
</dbReference>
<comment type="caution">
    <text evidence="1">The sequence shown here is derived from an EMBL/GenBank/DDBJ whole genome shotgun (WGS) entry which is preliminary data.</text>
</comment>
<dbReference type="AlphaFoldDB" id="A0A5R9L5Z6"/>
<gene>
    <name evidence="1" type="ORF">FEN17_00210</name>
</gene>